<keyword evidence="4" id="KW-0812">Transmembrane</keyword>
<dbReference type="InterPro" id="IPR036942">
    <property type="entry name" value="Beta-barrel_TonB_sf"/>
</dbReference>
<gene>
    <name evidence="12" type="ORF">MGWOODY_Mmi1264</name>
    <name evidence="13" type="ORF">MGWOODY_Mmi588</name>
</gene>
<name>A0A160VGH3_9ZZZZ</name>
<dbReference type="PANTHER" id="PTHR32552">
    <property type="entry name" value="FERRICHROME IRON RECEPTOR-RELATED"/>
    <property type="match status" value="1"/>
</dbReference>
<evidence type="ECO:0000259" key="10">
    <source>
        <dbReference type="Pfam" id="PF00593"/>
    </source>
</evidence>
<feature type="domain" description="TonB-dependent receptor-like beta-barrel" evidence="10">
    <location>
        <begin position="319"/>
        <end position="729"/>
    </location>
</feature>
<keyword evidence="3" id="KW-0410">Iron transport</keyword>
<evidence type="ECO:0000256" key="4">
    <source>
        <dbReference type="ARBA" id="ARBA00022692"/>
    </source>
</evidence>
<evidence type="ECO:0000256" key="2">
    <source>
        <dbReference type="ARBA" id="ARBA00022448"/>
    </source>
</evidence>
<keyword evidence="12" id="KW-0675">Receptor</keyword>
<dbReference type="Pfam" id="PF07715">
    <property type="entry name" value="Plug"/>
    <property type="match status" value="1"/>
</dbReference>
<evidence type="ECO:0000256" key="5">
    <source>
        <dbReference type="ARBA" id="ARBA00023004"/>
    </source>
</evidence>
<dbReference type="SUPFAM" id="SSF56935">
    <property type="entry name" value="Porins"/>
    <property type="match status" value="1"/>
</dbReference>
<sequence>MNYITRLCIPLHFISIISAQISGIVLDAYSAQPIEGVNITSVDLGTSTNADGEFQLNVNERSILQFSHIGYYTIELAAINEMVVILEEKVIDTEEIIVHAGLTDETLQRIASSVTVFTKRDITENGGEHFQFLTDYIPNFNWTGGTSRPRYFQVRGVGESSHYFGEGPPNFSVGFVLDDIDLSGLGMAGILHDIEQVEVFKGPQSSVYGPNTMAGLIMLRSTTPQDSFESNLTATYGSDNHYRLGLVSNVKIIRGLSLRVSGLKNYSDGFRENVSKNTTNSNKRDELLLRTKLKYQPNEKLVLVGTVMIANLDNGYDAWAPDNNQDFMTYSNDQGQDSQKSTAFSLRANLVLSNRVTLTSITSFSETDLTHSYDGDWADDTYWYDNHKFDPEVEGWSYEFFDSNAKNRTSLTQELRASIGSFIIGGYYKHLKEQDNASGYLFGGVATEGTGAYDFNVLAGYAQYAYHFSSVLRLIGNFRYETNKIIYNGTYLGYDAALPPVEFDLEHSMLGFKGALQYQDDQFTSYYLSFAQGYKSGGVNQQPFLAEKNRPFKPEYIQNMELGFKRMMDNYSDRLTVFIGNRRDQQVSVSSQQVSGDPNSFYYFTSNAGSGRLGGLEWDHDHVITSNVRLTASLGYLDTKVEEFSYRMDSTTIGIGGNRAAAMAPKLTGSFGFDWRDKSGLFARTDLTYKDNYYFSDSHNQISNSYFLINLSFGKTIDAATITFWARNIFDKRYAIRGFYFGLIPPDYPDELWLSYGDPRQIGLTFDYKL</sequence>
<keyword evidence="7" id="KW-0798">TonB box</keyword>
<comment type="subcellular location">
    <subcellularLocation>
        <location evidence="1">Cell outer membrane</location>
        <topology evidence="1">Multi-pass membrane protein</topology>
    </subcellularLocation>
</comment>
<dbReference type="GO" id="GO:0006826">
    <property type="term" value="P:iron ion transport"/>
    <property type="evidence" value="ECO:0007669"/>
    <property type="project" value="UniProtKB-KW"/>
</dbReference>
<reference evidence="12" key="1">
    <citation type="submission" date="2015-10" db="EMBL/GenBank/DDBJ databases">
        <authorList>
            <person name="Gilbert D.G."/>
        </authorList>
    </citation>
    <scope>NUCLEOTIDE SEQUENCE</scope>
</reference>
<keyword evidence="8" id="KW-0472">Membrane</keyword>
<dbReference type="InterPro" id="IPR039426">
    <property type="entry name" value="TonB-dep_rcpt-like"/>
</dbReference>
<feature type="domain" description="TonB-dependent receptor plug" evidence="11">
    <location>
        <begin position="107"/>
        <end position="215"/>
    </location>
</feature>
<evidence type="ECO:0000313" key="12">
    <source>
        <dbReference type="EMBL" id="CUV09840.1"/>
    </source>
</evidence>
<keyword evidence="5" id="KW-0408">Iron</keyword>
<dbReference type="PROSITE" id="PS52016">
    <property type="entry name" value="TONB_DEPENDENT_REC_3"/>
    <property type="match status" value="1"/>
</dbReference>
<dbReference type="Gene3D" id="2.40.170.20">
    <property type="entry name" value="TonB-dependent receptor, beta-barrel domain"/>
    <property type="match status" value="1"/>
</dbReference>
<dbReference type="EMBL" id="FAXC01000491">
    <property type="protein sequence ID" value="CUV10765.1"/>
    <property type="molecule type" value="Genomic_DNA"/>
</dbReference>
<evidence type="ECO:0000256" key="6">
    <source>
        <dbReference type="ARBA" id="ARBA00023065"/>
    </source>
</evidence>
<keyword evidence="2" id="KW-0813">Transport</keyword>
<evidence type="ECO:0000259" key="11">
    <source>
        <dbReference type="Pfam" id="PF07715"/>
    </source>
</evidence>
<dbReference type="PANTHER" id="PTHR32552:SF81">
    <property type="entry name" value="TONB-DEPENDENT OUTER MEMBRANE RECEPTOR"/>
    <property type="match status" value="1"/>
</dbReference>
<evidence type="ECO:0000256" key="8">
    <source>
        <dbReference type="ARBA" id="ARBA00023136"/>
    </source>
</evidence>
<evidence type="ECO:0000256" key="3">
    <source>
        <dbReference type="ARBA" id="ARBA00022496"/>
    </source>
</evidence>
<keyword evidence="9" id="KW-0998">Cell outer membrane</keyword>
<evidence type="ECO:0000256" key="9">
    <source>
        <dbReference type="ARBA" id="ARBA00023237"/>
    </source>
</evidence>
<evidence type="ECO:0000256" key="1">
    <source>
        <dbReference type="ARBA" id="ARBA00004571"/>
    </source>
</evidence>
<proteinExistence type="predicted"/>
<evidence type="ECO:0000256" key="7">
    <source>
        <dbReference type="ARBA" id="ARBA00023077"/>
    </source>
</evidence>
<protein>
    <submittedName>
        <fullName evidence="12">Thiamin-regulated outer membrane receptor Omr1</fullName>
    </submittedName>
    <submittedName>
        <fullName evidence="13">TonB-dependent receptor</fullName>
    </submittedName>
</protein>
<dbReference type="Pfam" id="PF13715">
    <property type="entry name" value="CarbopepD_reg_2"/>
    <property type="match status" value="1"/>
</dbReference>
<evidence type="ECO:0000313" key="13">
    <source>
        <dbReference type="EMBL" id="CUV10765.1"/>
    </source>
</evidence>
<dbReference type="InterPro" id="IPR008969">
    <property type="entry name" value="CarboxyPept-like_regulatory"/>
</dbReference>
<dbReference type="SUPFAM" id="SSF49464">
    <property type="entry name" value="Carboxypeptidase regulatory domain-like"/>
    <property type="match status" value="1"/>
</dbReference>
<dbReference type="InterPro" id="IPR000531">
    <property type="entry name" value="Beta-barrel_TonB"/>
</dbReference>
<accession>A0A160VGH3</accession>
<dbReference type="InterPro" id="IPR012910">
    <property type="entry name" value="Plug_dom"/>
</dbReference>
<dbReference type="AlphaFoldDB" id="A0A160VGH3"/>
<dbReference type="GO" id="GO:0009279">
    <property type="term" value="C:cell outer membrane"/>
    <property type="evidence" value="ECO:0007669"/>
    <property type="project" value="UniProtKB-SubCell"/>
</dbReference>
<keyword evidence="6" id="KW-0406">Ion transport</keyword>
<dbReference type="EMBL" id="FAXC01000308">
    <property type="protein sequence ID" value="CUV09840.1"/>
    <property type="molecule type" value="Genomic_DNA"/>
</dbReference>
<organism evidence="12">
    <name type="scientific">hydrothermal vent metagenome</name>
    <dbReference type="NCBI Taxonomy" id="652676"/>
    <lineage>
        <taxon>unclassified sequences</taxon>
        <taxon>metagenomes</taxon>
        <taxon>ecological metagenomes</taxon>
    </lineage>
</organism>
<dbReference type="Pfam" id="PF00593">
    <property type="entry name" value="TonB_dep_Rec_b-barrel"/>
    <property type="match status" value="1"/>
</dbReference>